<dbReference type="Proteomes" id="UP000314294">
    <property type="component" value="Unassembled WGS sequence"/>
</dbReference>
<dbReference type="EMBL" id="SRLO01000193">
    <property type="protein sequence ID" value="TNN68207.1"/>
    <property type="molecule type" value="Genomic_DNA"/>
</dbReference>
<name>A0A4Z2HR66_9TELE</name>
<keyword evidence="2" id="KW-1185">Reference proteome</keyword>
<reference evidence="1 2" key="1">
    <citation type="submission" date="2019-03" db="EMBL/GenBank/DDBJ databases">
        <title>First draft genome of Liparis tanakae, snailfish: a comprehensive survey of snailfish specific genes.</title>
        <authorList>
            <person name="Kim W."/>
            <person name="Song I."/>
            <person name="Jeong J.-H."/>
            <person name="Kim D."/>
            <person name="Kim S."/>
            <person name="Ryu S."/>
            <person name="Song J.Y."/>
            <person name="Lee S.K."/>
        </authorList>
    </citation>
    <scope>NUCLEOTIDE SEQUENCE [LARGE SCALE GENOMIC DNA]</scope>
    <source>
        <tissue evidence="1">Muscle</tissue>
    </source>
</reference>
<gene>
    <name evidence="1" type="ORF">EYF80_021529</name>
</gene>
<accession>A0A4Z2HR66</accession>
<evidence type="ECO:0000313" key="2">
    <source>
        <dbReference type="Proteomes" id="UP000314294"/>
    </source>
</evidence>
<comment type="caution">
    <text evidence="1">The sequence shown here is derived from an EMBL/GenBank/DDBJ whole genome shotgun (WGS) entry which is preliminary data.</text>
</comment>
<sequence>MQCHACLNEISRVVDDEGYAAFSPPPTRVSDLSSEDRMTLSSFNIVWSLCSLAGSKRKKDQILFQTDGMEQGRIGRDNWNGKAQKE</sequence>
<evidence type="ECO:0000313" key="1">
    <source>
        <dbReference type="EMBL" id="TNN68207.1"/>
    </source>
</evidence>
<protein>
    <submittedName>
        <fullName evidence="1">Uncharacterized protein</fullName>
    </submittedName>
</protein>
<organism evidence="1 2">
    <name type="scientific">Liparis tanakae</name>
    <name type="common">Tanaka's snailfish</name>
    <dbReference type="NCBI Taxonomy" id="230148"/>
    <lineage>
        <taxon>Eukaryota</taxon>
        <taxon>Metazoa</taxon>
        <taxon>Chordata</taxon>
        <taxon>Craniata</taxon>
        <taxon>Vertebrata</taxon>
        <taxon>Euteleostomi</taxon>
        <taxon>Actinopterygii</taxon>
        <taxon>Neopterygii</taxon>
        <taxon>Teleostei</taxon>
        <taxon>Neoteleostei</taxon>
        <taxon>Acanthomorphata</taxon>
        <taxon>Eupercaria</taxon>
        <taxon>Perciformes</taxon>
        <taxon>Cottioidei</taxon>
        <taxon>Cottales</taxon>
        <taxon>Liparidae</taxon>
        <taxon>Liparis</taxon>
    </lineage>
</organism>
<dbReference type="AlphaFoldDB" id="A0A4Z2HR66"/>
<proteinExistence type="predicted"/>